<feature type="domain" description="DUF11" evidence="3">
    <location>
        <begin position="29"/>
        <end position="110"/>
    </location>
</feature>
<dbReference type="Gene3D" id="2.60.40.10">
    <property type="entry name" value="Immunoglobulins"/>
    <property type="match status" value="1"/>
</dbReference>
<dbReference type="Pfam" id="PF01345">
    <property type="entry name" value="DUF11"/>
    <property type="match status" value="1"/>
</dbReference>
<sequence>MKANTASRAVQALTLLCLVPCAALGQSADLAVFQNIDPPQPVLDGQATYTITVENLGPDPADNVTLTVTLPPGTVLQSHEPTGNYDEPSHTLSWDLGTVTFQEQRMVEAVLDLPLTAPETQFDVFLTGAAPAMDSSALLRAGAEAEEIVVVATLDAEVNPSGLTFTPEGVMIYTDMADPNLMNGEDPIIDGRIVVNTPGTPTVLSSAGLLVNPRAIVPWPNGYLVADPDGFPAGLARGPTSMGRLLAIDGTTGQQTVFSENGHLLHPLDLALDAEGSVVVIDSNTNLVRVDKDSAQQTLLTSGNLLVEPVAVAADSTGDIWVADSTSGIVRVDGGDFGQSVLTPIGGTPTFENPFDLIMTRNQHLIVNTHATTPERALFDIDPQTGMVANTIEGTDTFFYRGLAPQYSVTSTATVESATSDPNNANDLLALNTVVLPPTTITTTINVSEQIGVADQVTVTLAPQLMVVESVSVADTVTVSPAPQITVNEAVTVGDTVQVSPAPQITVNESISVADGTSTTPALQLAVSEQVQVADGGVFQPMSGAPRVDLVFAPGQTDLFFAEGVATSITQLRIKFNEAMADPPGDEEDQDVTNPQHYRLIGSGSDGEFQTEVCGTQLGGDDQLIDILRVTYAEFGETATLHLDPTMALPAGSYRILVCGDLGLVDLESLALDGDGNSSPGGDFRGDFKTLADNLLNNPHFDETLNGWTIDGGTSGTIQRDDTDADGSATSGSAAMQAGEPEETLQLSQCLPLEATSWLQVGGRVQVRGASGAANLEVSLQWFAEAGCSGAPIDEHVKPQTLGDTESRWVAFGFTAAVPENAVAALLTLRWQTAENTPDTVVWDQLFVNRDTHLLFEDGFESGDTNIWQPPD</sequence>
<evidence type="ECO:0000256" key="1">
    <source>
        <dbReference type="SAM" id="MobiDB-lite"/>
    </source>
</evidence>
<feature type="signal peptide" evidence="2">
    <location>
        <begin position="1"/>
        <end position="22"/>
    </location>
</feature>
<dbReference type="Proteomes" id="UP000663929">
    <property type="component" value="Chromosome"/>
</dbReference>
<accession>A0A8A4TUW4</accession>
<feature type="chain" id="PRO_5035213940" evidence="2">
    <location>
        <begin position="23"/>
        <end position="872"/>
    </location>
</feature>
<evidence type="ECO:0000313" key="5">
    <source>
        <dbReference type="Proteomes" id="UP000663929"/>
    </source>
</evidence>
<evidence type="ECO:0000259" key="3">
    <source>
        <dbReference type="Pfam" id="PF01345"/>
    </source>
</evidence>
<reference evidence="4" key="1">
    <citation type="submission" date="2021-03" db="EMBL/GenBank/DDBJ databases">
        <title>Acanthopleuribacteraceae sp. M133.</title>
        <authorList>
            <person name="Wang G."/>
        </authorList>
    </citation>
    <scope>NUCLEOTIDE SEQUENCE</scope>
    <source>
        <strain evidence="4">M133</strain>
    </source>
</reference>
<dbReference type="RefSeq" id="WP_237379945.1">
    <property type="nucleotide sequence ID" value="NZ_CP071793.1"/>
</dbReference>
<dbReference type="Gene3D" id="2.120.10.30">
    <property type="entry name" value="TolB, C-terminal domain"/>
    <property type="match status" value="1"/>
</dbReference>
<evidence type="ECO:0000256" key="2">
    <source>
        <dbReference type="SAM" id="SignalP"/>
    </source>
</evidence>
<dbReference type="AlphaFoldDB" id="A0A8A4TUW4"/>
<feature type="compositionally biased region" description="Low complexity" evidence="1">
    <location>
        <begin position="726"/>
        <end position="735"/>
    </location>
</feature>
<dbReference type="InterPro" id="IPR011042">
    <property type="entry name" value="6-blade_b-propeller_TolB-like"/>
</dbReference>
<feature type="region of interest" description="Disordered" evidence="1">
    <location>
        <begin position="712"/>
        <end position="739"/>
    </location>
</feature>
<dbReference type="EMBL" id="CP071793">
    <property type="protein sequence ID" value="QTD50315.1"/>
    <property type="molecule type" value="Genomic_DNA"/>
</dbReference>
<dbReference type="SUPFAM" id="SSF101898">
    <property type="entry name" value="NHL repeat"/>
    <property type="match status" value="1"/>
</dbReference>
<dbReference type="InterPro" id="IPR013783">
    <property type="entry name" value="Ig-like_fold"/>
</dbReference>
<dbReference type="InterPro" id="IPR047589">
    <property type="entry name" value="DUF11_rpt"/>
</dbReference>
<evidence type="ECO:0000313" key="4">
    <source>
        <dbReference type="EMBL" id="QTD50315.1"/>
    </source>
</evidence>
<name>A0A8A4TUW4_SULCO</name>
<dbReference type="Gene3D" id="2.60.120.260">
    <property type="entry name" value="Galactose-binding domain-like"/>
    <property type="match status" value="1"/>
</dbReference>
<proteinExistence type="predicted"/>
<organism evidence="4 5">
    <name type="scientific">Sulfidibacter corallicola</name>
    <dbReference type="NCBI Taxonomy" id="2818388"/>
    <lineage>
        <taxon>Bacteria</taxon>
        <taxon>Pseudomonadati</taxon>
        <taxon>Acidobacteriota</taxon>
        <taxon>Holophagae</taxon>
        <taxon>Acanthopleuribacterales</taxon>
        <taxon>Acanthopleuribacteraceae</taxon>
        <taxon>Sulfidibacter</taxon>
    </lineage>
</organism>
<protein>
    <submittedName>
        <fullName evidence="4">DUF11 domain-containing protein</fullName>
    </submittedName>
</protein>
<keyword evidence="5" id="KW-1185">Reference proteome</keyword>
<gene>
    <name evidence="4" type="ORF">J3U87_32425</name>
</gene>
<keyword evidence="2" id="KW-0732">Signal</keyword>
<dbReference type="NCBIfam" id="TIGR01451">
    <property type="entry name" value="B_ant_repeat"/>
    <property type="match status" value="1"/>
</dbReference>
<dbReference type="InterPro" id="IPR001434">
    <property type="entry name" value="OmcB-like_DUF11"/>
</dbReference>
<dbReference type="KEGG" id="scor:J3U87_32425"/>